<dbReference type="OrthoDB" id="1668230at2759"/>
<reference evidence="2 3" key="1">
    <citation type="journal article" date="2018" name="Nat. Ecol. Evol.">
        <title>Pezizomycetes genomes reveal the molecular basis of ectomycorrhizal truffle lifestyle.</title>
        <authorList>
            <person name="Murat C."/>
            <person name="Payen T."/>
            <person name="Noel B."/>
            <person name="Kuo A."/>
            <person name="Morin E."/>
            <person name="Chen J."/>
            <person name="Kohler A."/>
            <person name="Krizsan K."/>
            <person name="Balestrini R."/>
            <person name="Da Silva C."/>
            <person name="Montanini B."/>
            <person name="Hainaut M."/>
            <person name="Levati E."/>
            <person name="Barry K.W."/>
            <person name="Belfiori B."/>
            <person name="Cichocki N."/>
            <person name="Clum A."/>
            <person name="Dockter R.B."/>
            <person name="Fauchery L."/>
            <person name="Guy J."/>
            <person name="Iotti M."/>
            <person name="Le Tacon F."/>
            <person name="Lindquist E.A."/>
            <person name="Lipzen A."/>
            <person name="Malagnac F."/>
            <person name="Mello A."/>
            <person name="Molinier V."/>
            <person name="Miyauchi S."/>
            <person name="Poulain J."/>
            <person name="Riccioni C."/>
            <person name="Rubini A."/>
            <person name="Sitrit Y."/>
            <person name="Splivallo R."/>
            <person name="Traeger S."/>
            <person name="Wang M."/>
            <person name="Zifcakova L."/>
            <person name="Wipf D."/>
            <person name="Zambonelli A."/>
            <person name="Paolocci F."/>
            <person name="Nowrousian M."/>
            <person name="Ottonello S."/>
            <person name="Baldrian P."/>
            <person name="Spatafora J.W."/>
            <person name="Henrissat B."/>
            <person name="Nagy L.G."/>
            <person name="Aury J.M."/>
            <person name="Wincker P."/>
            <person name="Grigoriev I.V."/>
            <person name="Bonfante P."/>
            <person name="Martin F.M."/>
        </authorList>
    </citation>
    <scope>NUCLEOTIDE SEQUENCE [LARGE SCALE GENOMIC DNA]</scope>
    <source>
        <strain evidence="2 3">120613-1</strain>
    </source>
</reference>
<dbReference type="InterPro" id="IPR011009">
    <property type="entry name" value="Kinase-like_dom_sf"/>
</dbReference>
<evidence type="ECO:0000256" key="1">
    <source>
        <dbReference type="SAM" id="MobiDB-lite"/>
    </source>
</evidence>
<organism evidence="2 3">
    <name type="scientific">Choiromyces venosus 120613-1</name>
    <dbReference type="NCBI Taxonomy" id="1336337"/>
    <lineage>
        <taxon>Eukaryota</taxon>
        <taxon>Fungi</taxon>
        <taxon>Dikarya</taxon>
        <taxon>Ascomycota</taxon>
        <taxon>Pezizomycotina</taxon>
        <taxon>Pezizomycetes</taxon>
        <taxon>Pezizales</taxon>
        <taxon>Tuberaceae</taxon>
        <taxon>Choiromyces</taxon>
    </lineage>
</organism>
<keyword evidence="3" id="KW-1185">Reference proteome</keyword>
<feature type="region of interest" description="Disordered" evidence="1">
    <location>
        <begin position="1"/>
        <end position="83"/>
    </location>
</feature>
<dbReference type="Gene3D" id="1.10.510.10">
    <property type="entry name" value="Transferase(Phosphotransferase) domain 1"/>
    <property type="match status" value="1"/>
</dbReference>
<feature type="compositionally biased region" description="Acidic residues" evidence="1">
    <location>
        <begin position="11"/>
        <end position="27"/>
    </location>
</feature>
<dbReference type="Proteomes" id="UP000276215">
    <property type="component" value="Unassembled WGS sequence"/>
</dbReference>
<proteinExistence type="predicted"/>
<evidence type="ECO:0008006" key="4">
    <source>
        <dbReference type="Google" id="ProtNLM"/>
    </source>
</evidence>
<evidence type="ECO:0000313" key="2">
    <source>
        <dbReference type="EMBL" id="RPB02720.1"/>
    </source>
</evidence>
<dbReference type="EMBL" id="ML120366">
    <property type="protein sequence ID" value="RPB02720.1"/>
    <property type="molecule type" value="Genomic_DNA"/>
</dbReference>
<sequence>MPRYSTRSVQESEEEEEEDKGEEEDIEEGKNNGQDEETEARGGVIKNSFRGAGRKQSTEIGMLEVRTQPSPSASQDRGKYSQRPWYQQKKRKLYTFGAAARIADYEAQRCLVHSRLRWFFAIATEIAGSPIVVQGLRDQEHNKMVKALLDIHTYGVIHKDICPADIFIQCRHNGFKVIFIDFSFLKRVSNKAEYKKEIATLKIMLGIYLNVKNRKLKKPRLT</sequence>
<dbReference type="SUPFAM" id="SSF56112">
    <property type="entry name" value="Protein kinase-like (PK-like)"/>
    <property type="match status" value="1"/>
</dbReference>
<accession>A0A3N4JWJ1</accession>
<gene>
    <name evidence="2" type="ORF">L873DRAFT_363534</name>
</gene>
<protein>
    <recommendedName>
        <fullName evidence="4">Protein kinase domain-containing protein</fullName>
    </recommendedName>
</protein>
<evidence type="ECO:0000313" key="3">
    <source>
        <dbReference type="Proteomes" id="UP000276215"/>
    </source>
</evidence>
<name>A0A3N4JWJ1_9PEZI</name>
<dbReference type="AlphaFoldDB" id="A0A3N4JWJ1"/>